<dbReference type="AlphaFoldDB" id="A0A484L5E6"/>
<dbReference type="InterPro" id="IPR036691">
    <property type="entry name" value="Endo/exonu/phosph_ase_sf"/>
</dbReference>
<evidence type="ECO:0008006" key="3">
    <source>
        <dbReference type="Google" id="ProtNLM"/>
    </source>
</evidence>
<evidence type="ECO:0000313" key="2">
    <source>
        <dbReference type="Proteomes" id="UP000595140"/>
    </source>
</evidence>
<keyword evidence="2" id="KW-1185">Reference proteome</keyword>
<accession>A0A484L5E6</accession>
<dbReference type="OrthoDB" id="1267182at2759"/>
<dbReference type="PANTHER" id="PTHR33710:SF71">
    <property type="entry name" value="ENDONUCLEASE_EXONUCLEASE_PHOSPHATASE DOMAIN-CONTAINING PROTEIN"/>
    <property type="match status" value="1"/>
</dbReference>
<evidence type="ECO:0000313" key="1">
    <source>
        <dbReference type="EMBL" id="VFQ71532.1"/>
    </source>
</evidence>
<dbReference type="EMBL" id="OOIL02001024">
    <property type="protein sequence ID" value="VFQ71532.1"/>
    <property type="molecule type" value="Genomic_DNA"/>
</dbReference>
<dbReference type="Gene3D" id="3.60.10.10">
    <property type="entry name" value="Endonuclease/exonuclease/phosphatase"/>
    <property type="match status" value="1"/>
</dbReference>
<gene>
    <name evidence="1" type="ORF">CCAM_LOCUS13308</name>
</gene>
<sequence>MGLPWLRYEDPNLETLCESELGSNSSPEDHNGEEGLYLISKRKRGMNEGVVRGEVDMLVDVSKNEKRGGAPHPMSLLLGFNEALRDCGLIDLGMKGYPFTWERGRGSTDWVEERLDRAVATDAWLALFPRACVLNIDMRSSDHSALLLRVTGTAYISRIKRFRFENAWLQDERFKDTLIQIWSDAAPLSLPEKLAFCGKRLQAWGGDCFQKFGKRKRELSDRIRKF</sequence>
<proteinExistence type="predicted"/>
<reference evidence="1 2" key="1">
    <citation type="submission" date="2018-04" db="EMBL/GenBank/DDBJ databases">
        <authorList>
            <person name="Vogel A."/>
        </authorList>
    </citation>
    <scope>NUCLEOTIDE SEQUENCE [LARGE SCALE GENOMIC DNA]</scope>
</reference>
<name>A0A484L5E6_9ASTE</name>
<dbReference type="SUPFAM" id="SSF56219">
    <property type="entry name" value="DNase I-like"/>
    <property type="match status" value="1"/>
</dbReference>
<dbReference type="PANTHER" id="PTHR33710">
    <property type="entry name" value="BNAC02G09200D PROTEIN"/>
    <property type="match status" value="1"/>
</dbReference>
<protein>
    <recommendedName>
        <fullName evidence="3">Endonuclease/exonuclease/phosphatase domain-containing protein</fullName>
    </recommendedName>
</protein>
<dbReference type="Proteomes" id="UP000595140">
    <property type="component" value="Unassembled WGS sequence"/>
</dbReference>
<organism evidence="1 2">
    <name type="scientific">Cuscuta campestris</name>
    <dbReference type="NCBI Taxonomy" id="132261"/>
    <lineage>
        <taxon>Eukaryota</taxon>
        <taxon>Viridiplantae</taxon>
        <taxon>Streptophyta</taxon>
        <taxon>Embryophyta</taxon>
        <taxon>Tracheophyta</taxon>
        <taxon>Spermatophyta</taxon>
        <taxon>Magnoliopsida</taxon>
        <taxon>eudicotyledons</taxon>
        <taxon>Gunneridae</taxon>
        <taxon>Pentapetalae</taxon>
        <taxon>asterids</taxon>
        <taxon>lamiids</taxon>
        <taxon>Solanales</taxon>
        <taxon>Convolvulaceae</taxon>
        <taxon>Cuscuteae</taxon>
        <taxon>Cuscuta</taxon>
        <taxon>Cuscuta subgen. Grammica</taxon>
        <taxon>Cuscuta sect. Cleistogrammica</taxon>
    </lineage>
</organism>